<protein>
    <submittedName>
        <fullName evidence="1">Uncharacterized protein</fullName>
    </submittedName>
</protein>
<sequence length="68" mass="7571">MAALQAEEPVIDAEVALVDAEIAVLAGATELTWRRLRAAERALFTAWRIYRATQPTTPHRPSDRKQVA</sequence>
<evidence type="ECO:0000313" key="1">
    <source>
        <dbReference type="EMBL" id="GID14077.1"/>
    </source>
</evidence>
<accession>A0A8J3NEI7</accession>
<dbReference type="Proteomes" id="UP000612808">
    <property type="component" value="Unassembled WGS sequence"/>
</dbReference>
<evidence type="ECO:0000313" key="2">
    <source>
        <dbReference type="Proteomes" id="UP000612808"/>
    </source>
</evidence>
<keyword evidence="2" id="KW-1185">Reference proteome</keyword>
<comment type="caution">
    <text evidence="1">The sequence shown here is derived from an EMBL/GenBank/DDBJ whole genome shotgun (WGS) entry which is preliminary data.</text>
</comment>
<dbReference type="AlphaFoldDB" id="A0A8J3NEI7"/>
<dbReference type="Pfam" id="PF19801">
    <property type="entry name" value="DUF6284"/>
    <property type="match status" value="1"/>
</dbReference>
<name>A0A8J3NEI7_9ACTN</name>
<dbReference type="EMBL" id="BOMB01000029">
    <property type="protein sequence ID" value="GID14077.1"/>
    <property type="molecule type" value="Genomic_DNA"/>
</dbReference>
<proteinExistence type="predicted"/>
<dbReference type="InterPro" id="IPR046251">
    <property type="entry name" value="DUF6284"/>
</dbReference>
<gene>
    <name evidence="1" type="ORF">Aru02nite_49660</name>
</gene>
<organism evidence="1 2">
    <name type="scientific">Actinocatenispora rupis</name>
    <dbReference type="NCBI Taxonomy" id="519421"/>
    <lineage>
        <taxon>Bacteria</taxon>
        <taxon>Bacillati</taxon>
        <taxon>Actinomycetota</taxon>
        <taxon>Actinomycetes</taxon>
        <taxon>Micromonosporales</taxon>
        <taxon>Micromonosporaceae</taxon>
        <taxon>Actinocatenispora</taxon>
    </lineage>
</organism>
<reference evidence="1" key="1">
    <citation type="submission" date="2021-01" db="EMBL/GenBank/DDBJ databases">
        <title>Whole genome shotgun sequence of Actinocatenispora rupis NBRC 107355.</title>
        <authorList>
            <person name="Komaki H."/>
            <person name="Tamura T."/>
        </authorList>
    </citation>
    <scope>NUCLEOTIDE SEQUENCE</scope>
    <source>
        <strain evidence="1">NBRC 107355</strain>
    </source>
</reference>